<feature type="transmembrane region" description="Helical" evidence="1">
    <location>
        <begin position="52"/>
        <end position="79"/>
    </location>
</feature>
<evidence type="ECO:0000313" key="2">
    <source>
        <dbReference type="EMBL" id="KWF22806.1"/>
    </source>
</evidence>
<comment type="caution">
    <text evidence="2">The sequence shown here is derived from an EMBL/GenBank/DDBJ whole genome shotgun (WGS) entry which is preliminary data.</text>
</comment>
<gene>
    <name evidence="2" type="ORF">WT56_01300</name>
</gene>
<reference evidence="2 3" key="1">
    <citation type="submission" date="2015-11" db="EMBL/GenBank/DDBJ databases">
        <title>Expanding the genomic diversity of Burkholderia species for the development of highly accurate diagnostics.</title>
        <authorList>
            <person name="Sahl J."/>
            <person name="Keim P."/>
            <person name="Wagner D."/>
        </authorList>
    </citation>
    <scope>NUCLEOTIDE SEQUENCE [LARGE SCALE GENOMIC DNA]</scope>
    <source>
        <strain evidence="2 3">MSMB368WGS</strain>
    </source>
</reference>
<feature type="transmembrane region" description="Helical" evidence="1">
    <location>
        <begin position="100"/>
        <end position="126"/>
    </location>
</feature>
<dbReference type="Proteomes" id="UP000062912">
    <property type="component" value="Unassembled WGS sequence"/>
</dbReference>
<accession>A0A132EA33</accession>
<evidence type="ECO:0000256" key="1">
    <source>
        <dbReference type="SAM" id="Phobius"/>
    </source>
</evidence>
<dbReference type="RefSeq" id="WP_060245521.1">
    <property type="nucleotide sequence ID" value="NZ_LPJR01000067.1"/>
</dbReference>
<organism evidence="2 3">
    <name type="scientific">Burkholderia pseudomultivorans</name>
    <dbReference type="NCBI Taxonomy" id="1207504"/>
    <lineage>
        <taxon>Bacteria</taxon>
        <taxon>Pseudomonadati</taxon>
        <taxon>Pseudomonadota</taxon>
        <taxon>Betaproteobacteria</taxon>
        <taxon>Burkholderiales</taxon>
        <taxon>Burkholderiaceae</taxon>
        <taxon>Burkholderia</taxon>
        <taxon>Burkholderia cepacia complex</taxon>
    </lineage>
</organism>
<dbReference type="OrthoDB" id="9006273at2"/>
<protein>
    <submittedName>
        <fullName evidence="2">Cytochrome C oxidase subunit I</fullName>
    </submittedName>
</protein>
<evidence type="ECO:0000313" key="3">
    <source>
        <dbReference type="Proteomes" id="UP000062912"/>
    </source>
</evidence>
<keyword evidence="1" id="KW-0472">Membrane</keyword>
<sequence length="133" mass="13770">MNRGGRAPIPLLAIAAGLVGAPALWFAQMLASETLASTACYPLGVAQVVPRWAHVGAWLALIAAGAFAIAAACAAWLAHTWRRSHDDETHAAAGESSTRFLARCGMLAALGFVIGLVFTGIVTGFVGPCSPWR</sequence>
<dbReference type="AlphaFoldDB" id="A0A132EA33"/>
<dbReference type="EMBL" id="LPJR01000067">
    <property type="protein sequence ID" value="KWF22806.1"/>
    <property type="molecule type" value="Genomic_DNA"/>
</dbReference>
<name>A0A132EA33_9BURK</name>
<proteinExistence type="predicted"/>
<keyword evidence="1" id="KW-0812">Transmembrane</keyword>
<keyword evidence="1" id="KW-1133">Transmembrane helix</keyword>